<accession>A0A914RJC5</accession>
<organism evidence="1 2">
    <name type="scientific">Parascaris equorum</name>
    <name type="common">Equine roundworm</name>
    <dbReference type="NCBI Taxonomy" id="6256"/>
    <lineage>
        <taxon>Eukaryota</taxon>
        <taxon>Metazoa</taxon>
        <taxon>Ecdysozoa</taxon>
        <taxon>Nematoda</taxon>
        <taxon>Chromadorea</taxon>
        <taxon>Rhabditida</taxon>
        <taxon>Spirurina</taxon>
        <taxon>Ascaridomorpha</taxon>
        <taxon>Ascaridoidea</taxon>
        <taxon>Ascarididae</taxon>
        <taxon>Parascaris</taxon>
    </lineage>
</organism>
<evidence type="ECO:0000313" key="2">
    <source>
        <dbReference type="WBParaSite" id="PEQ_0000194201-mRNA-1"/>
    </source>
</evidence>
<dbReference type="WBParaSite" id="PEQ_0000194201-mRNA-1">
    <property type="protein sequence ID" value="PEQ_0000194201-mRNA-1"/>
    <property type="gene ID" value="PEQ_0000194201"/>
</dbReference>
<dbReference type="AlphaFoldDB" id="A0A914RJC5"/>
<protein>
    <submittedName>
        <fullName evidence="2">Uncharacterized protein</fullName>
    </submittedName>
</protein>
<sequence>MDHEVDVFHAVKMIRINRPQLIDMKVFLQLYSLKFEIFFLLFL</sequence>
<proteinExistence type="predicted"/>
<reference evidence="2" key="1">
    <citation type="submission" date="2022-11" db="UniProtKB">
        <authorList>
            <consortium name="WormBaseParasite"/>
        </authorList>
    </citation>
    <scope>IDENTIFICATION</scope>
</reference>
<dbReference type="Proteomes" id="UP000887564">
    <property type="component" value="Unplaced"/>
</dbReference>
<evidence type="ECO:0000313" key="1">
    <source>
        <dbReference type="Proteomes" id="UP000887564"/>
    </source>
</evidence>
<name>A0A914RJC5_PAREQ</name>
<keyword evidence="1" id="KW-1185">Reference proteome</keyword>